<feature type="compositionally biased region" description="Low complexity" evidence="7">
    <location>
        <begin position="517"/>
        <end position="533"/>
    </location>
</feature>
<evidence type="ECO:0000256" key="7">
    <source>
        <dbReference type="SAM" id="MobiDB-lite"/>
    </source>
</evidence>
<sequence length="1081" mass="121564">MSKELQFRFDSITMLGGTSVSPSVVAFDKRTLYLGQNWTIKLKELNRVNIVQEENDDDGGNYSSNDRRYNRYNSGGSGQRRHGASHQGTIVTLQGKGKPFTCITTNNNNNDEFHNFLEALKQMHRKVKLKNNEKDPYASASASNNNRRGGGIMRSNSRKPLITPTVSRSNQQQQHQQSRSSLHMTPQKMKQSTGAFLSRNRTTNNNHDGAHSNNKTTRGNVLNDNNNNTSPSLNLPPKSPRNATPTKLRRTSEETDSDDDNTNNHDEFEFDDSKDDSKRTKQPSSRVLFHDSVVKRDRKRVKVSKLQRRIEEKMLDDRSDDDEDVEMKQTEKVMEEEEETNVMMKKKRLRKVAVQKDDGEESDGSDLEFDVGTSSTTGGDVRKKLRLEDDDDDDEDEEDVEGENDSPSPAREEKVKKSHASGKTITDEDTSRETSPVTTEDVVAADHDDDDLEEGEVSSTPEEKPSAKKGPGTLHSFFAPRLALSTSSSKKTAKSSLPSTSPVPPTPTKKKQALHPSTPSSRSSSYTWHSSQTVETTPIAMQKQANRWDIAATTTPKKPANPSPALFRSSLDSGAYYSNTPSKTPAGGYGSDYEQEEEVDDIYGNDTDENTEPPTPPIRTTYHKIQQRNQISSRGRRQVYGQRGALGRARLPVRNPYQNDFRRGGNRISEADSALGRKNLGARTLGRDMSRRKLGKASLFPAVIEDQNDDEEEVDDKPKIPGIQNLGNTCYLSASLQTLYSIPQFLHKLYQSYEELCSFKELPLTTALLEVAVTIGALKEEDVPMISPDTARSTLLSSKAANPSALKKQMDVLTDKFAGYEQRDAHEFLGDLVDFLHEELVYSPSDEKDDESKKSQESNSEDDEAEEKPATVVTTDLPTDEYFHLKVRVCLKCKSCGYSRSKEELYRHLSIDVGEDDDGESWGVERSLEHFFQAEDRELNCEKCEDGTSATQTMEIISRPKAILLHFKRFIVTQRDNGEMVLRKNKAKIPLKDSLSISSFFSAEEEKPNGLYHLCGVVHHVGNTAFSGHYTTCAKRNLEEESVEEQWAFFDDTVGRRRTINYVTGNETNQKNCYMALYELK</sequence>
<feature type="region of interest" description="Disordered" evidence="7">
    <location>
        <begin position="312"/>
        <end position="569"/>
    </location>
</feature>
<evidence type="ECO:0000256" key="5">
    <source>
        <dbReference type="ARBA" id="ARBA00022801"/>
    </source>
</evidence>
<dbReference type="InterPro" id="IPR001394">
    <property type="entry name" value="Peptidase_C19_UCH"/>
</dbReference>
<feature type="compositionally biased region" description="Low complexity" evidence="7">
    <location>
        <begin position="482"/>
        <end position="500"/>
    </location>
</feature>
<keyword evidence="6" id="KW-0788">Thiol protease</keyword>
<name>A0AAD8Y9N3_9STRA</name>
<feature type="compositionally biased region" description="Polar residues" evidence="7">
    <location>
        <begin position="182"/>
        <end position="219"/>
    </location>
</feature>
<keyword evidence="4" id="KW-0833">Ubl conjugation pathway</keyword>
<feature type="region of interest" description="Disordered" evidence="7">
    <location>
        <begin position="576"/>
        <end position="595"/>
    </location>
</feature>
<evidence type="ECO:0000256" key="6">
    <source>
        <dbReference type="ARBA" id="ARBA00022807"/>
    </source>
</evidence>
<dbReference type="PANTHER" id="PTHR24006">
    <property type="entry name" value="UBIQUITIN CARBOXYL-TERMINAL HYDROLASE"/>
    <property type="match status" value="1"/>
</dbReference>
<dbReference type="InterPro" id="IPR028889">
    <property type="entry name" value="USP"/>
</dbReference>
<feature type="region of interest" description="Disordered" evidence="7">
    <location>
        <begin position="844"/>
        <end position="873"/>
    </location>
</feature>
<dbReference type="Gene3D" id="3.90.70.10">
    <property type="entry name" value="Cysteine proteinases"/>
    <property type="match status" value="1"/>
</dbReference>
<dbReference type="SUPFAM" id="SSF54001">
    <property type="entry name" value="Cysteine proteinases"/>
    <property type="match status" value="1"/>
</dbReference>
<feature type="compositionally biased region" description="Basic residues" evidence="7">
    <location>
        <begin position="344"/>
        <end position="353"/>
    </location>
</feature>
<feature type="region of interest" description="Disordered" evidence="7">
    <location>
        <begin position="130"/>
        <end position="286"/>
    </location>
</feature>
<dbReference type="GO" id="GO:0005634">
    <property type="term" value="C:nucleus"/>
    <property type="evidence" value="ECO:0007669"/>
    <property type="project" value="TreeGrafter"/>
</dbReference>
<keyword evidence="5 9" id="KW-0378">Hydrolase</keyword>
<comment type="caution">
    <text evidence="9">The sequence shown here is derived from an EMBL/GenBank/DDBJ whole genome shotgun (WGS) entry which is preliminary data.</text>
</comment>
<feature type="domain" description="USP" evidence="8">
    <location>
        <begin position="721"/>
        <end position="1081"/>
    </location>
</feature>
<dbReference type="EMBL" id="JATAAI010000013">
    <property type="protein sequence ID" value="KAK1741331.1"/>
    <property type="molecule type" value="Genomic_DNA"/>
</dbReference>
<evidence type="ECO:0000256" key="3">
    <source>
        <dbReference type="ARBA" id="ARBA00022670"/>
    </source>
</evidence>
<keyword evidence="10" id="KW-1185">Reference proteome</keyword>
<dbReference type="PROSITE" id="PS50235">
    <property type="entry name" value="USP_3"/>
    <property type="match status" value="1"/>
</dbReference>
<dbReference type="AlphaFoldDB" id="A0AAD8Y9N3"/>
<organism evidence="9 10">
    <name type="scientific">Skeletonema marinoi</name>
    <dbReference type="NCBI Taxonomy" id="267567"/>
    <lineage>
        <taxon>Eukaryota</taxon>
        <taxon>Sar</taxon>
        <taxon>Stramenopiles</taxon>
        <taxon>Ochrophyta</taxon>
        <taxon>Bacillariophyta</taxon>
        <taxon>Coscinodiscophyceae</taxon>
        <taxon>Thalassiosirophycidae</taxon>
        <taxon>Thalassiosirales</taxon>
        <taxon>Skeletonemataceae</taxon>
        <taxon>Skeletonema</taxon>
        <taxon>Skeletonema marinoi-dohrnii complex</taxon>
    </lineage>
</organism>
<feature type="compositionally biased region" description="Acidic residues" evidence="7">
    <location>
        <begin position="447"/>
        <end position="456"/>
    </location>
</feature>
<accession>A0AAD8Y9N3</accession>
<dbReference type="PANTHER" id="PTHR24006:SF687">
    <property type="entry name" value="UBIQUITIN CARBOXYL-TERMINAL HYDROLASE 10"/>
    <property type="match status" value="1"/>
</dbReference>
<dbReference type="CDD" id="cd02257">
    <property type="entry name" value="Peptidase_C19"/>
    <property type="match status" value="1"/>
</dbReference>
<dbReference type="GO" id="GO:0004843">
    <property type="term" value="F:cysteine-type deubiquitinase activity"/>
    <property type="evidence" value="ECO:0007669"/>
    <property type="project" value="UniProtKB-EC"/>
</dbReference>
<dbReference type="GO" id="GO:0005829">
    <property type="term" value="C:cytosol"/>
    <property type="evidence" value="ECO:0007669"/>
    <property type="project" value="TreeGrafter"/>
</dbReference>
<evidence type="ECO:0000313" key="9">
    <source>
        <dbReference type="EMBL" id="KAK1741331.1"/>
    </source>
</evidence>
<dbReference type="InterPro" id="IPR018200">
    <property type="entry name" value="USP_CS"/>
</dbReference>
<feature type="compositionally biased region" description="Low complexity" evidence="7">
    <location>
        <begin position="220"/>
        <end position="242"/>
    </location>
</feature>
<evidence type="ECO:0000256" key="2">
    <source>
        <dbReference type="ARBA" id="ARBA00012759"/>
    </source>
</evidence>
<evidence type="ECO:0000313" key="10">
    <source>
        <dbReference type="Proteomes" id="UP001224775"/>
    </source>
</evidence>
<protein>
    <recommendedName>
        <fullName evidence="2">ubiquitinyl hydrolase 1</fullName>
        <ecNumber evidence="2">3.4.19.12</ecNumber>
    </recommendedName>
</protein>
<dbReference type="PROSITE" id="PS00972">
    <property type="entry name" value="USP_1"/>
    <property type="match status" value="1"/>
</dbReference>
<feature type="compositionally biased region" description="Low complexity" evidence="7">
    <location>
        <begin position="167"/>
        <end position="181"/>
    </location>
</feature>
<proteinExistence type="predicted"/>
<comment type="catalytic activity">
    <reaction evidence="1">
        <text>Thiol-dependent hydrolysis of ester, thioester, amide, peptide and isopeptide bonds formed by the C-terminal Gly of ubiquitin (a 76-residue protein attached to proteins as an intracellular targeting signal).</text>
        <dbReference type="EC" id="3.4.19.12"/>
    </reaction>
</comment>
<keyword evidence="3" id="KW-0645">Protease</keyword>
<feature type="compositionally biased region" description="Acidic residues" evidence="7">
    <location>
        <begin position="358"/>
        <end position="369"/>
    </location>
</feature>
<dbReference type="PROSITE" id="PS00973">
    <property type="entry name" value="USP_2"/>
    <property type="match status" value="1"/>
</dbReference>
<dbReference type="EC" id="3.4.19.12" evidence="2"/>
<feature type="compositionally biased region" description="Acidic residues" evidence="7">
    <location>
        <begin position="388"/>
        <end position="404"/>
    </location>
</feature>
<gene>
    <name evidence="9" type="ORF">QTG54_007809</name>
</gene>
<evidence type="ECO:0000256" key="1">
    <source>
        <dbReference type="ARBA" id="ARBA00000707"/>
    </source>
</evidence>
<dbReference type="Pfam" id="PF00443">
    <property type="entry name" value="UCH"/>
    <property type="match status" value="1"/>
</dbReference>
<dbReference type="GO" id="GO:0006508">
    <property type="term" value="P:proteolysis"/>
    <property type="evidence" value="ECO:0007669"/>
    <property type="project" value="UniProtKB-KW"/>
</dbReference>
<reference evidence="9" key="1">
    <citation type="submission" date="2023-06" db="EMBL/GenBank/DDBJ databases">
        <title>Survivors Of The Sea: Transcriptome response of Skeletonema marinoi to long-term dormancy.</title>
        <authorList>
            <person name="Pinder M.I.M."/>
            <person name="Kourtchenko O."/>
            <person name="Robertson E.K."/>
            <person name="Larsson T."/>
            <person name="Maumus F."/>
            <person name="Osuna-Cruz C.M."/>
            <person name="Vancaester E."/>
            <person name="Stenow R."/>
            <person name="Vandepoele K."/>
            <person name="Ploug H."/>
            <person name="Bruchert V."/>
            <person name="Godhe A."/>
            <person name="Topel M."/>
        </authorList>
    </citation>
    <scope>NUCLEOTIDE SEQUENCE</scope>
    <source>
        <strain evidence="9">R05AC</strain>
    </source>
</reference>
<evidence type="ECO:0000256" key="4">
    <source>
        <dbReference type="ARBA" id="ARBA00022786"/>
    </source>
</evidence>
<feature type="region of interest" description="Disordered" evidence="7">
    <location>
        <begin position="54"/>
        <end position="86"/>
    </location>
</feature>
<dbReference type="InterPro" id="IPR050164">
    <property type="entry name" value="Peptidase_C19"/>
</dbReference>
<dbReference type="InterPro" id="IPR038765">
    <property type="entry name" value="Papain-like_cys_pep_sf"/>
</dbReference>
<evidence type="ECO:0000259" key="8">
    <source>
        <dbReference type="PROSITE" id="PS50235"/>
    </source>
</evidence>
<dbReference type="Proteomes" id="UP001224775">
    <property type="component" value="Unassembled WGS sequence"/>
</dbReference>
<dbReference type="GO" id="GO:0016579">
    <property type="term" value="P:protein deubiquitination"/>
    <property type="evidence" value="ECO:0007669"/>
    <property type="project" value="InterPro"/>
</dbReference>